<dbReference type="NCBIfam" id="NF005754">
    <property type="entry name" value="PRK07578.1"/>
    <property type="match status" value="1"/>
</dbReference>
<dbReference type="InterPro" id="IPR036291">
    <property type="entry name" value="NAD(P)-bd_dom_sf"/>
</dbReference>
<dbReference type="Proteomes" id="UP000886607">
    <property type="component" value="Unassembled WGS sequence"/>
</dbReference>
<dbReference type="GO" id="GO:0016491">
    <property type="term" value="F:oxidoreductase activity"/>
    <property type="evidence" value="ECO:0007669"/>
    <property type="project" value="UniProtKB-KW"/>
</dbReference>
<evidence type="ECO:0000313" key="5">
    <source>
        <dbReference type="Proteomes" id="UP000886597"/>
    </source>
</evidence>
<dbReference type="EMBL" id="BKBQ01000016">
    <property type="protein sequence ID" value="GEQ54361.1"/>
    <property type="molecule type" value="Genomic_DNA"/>
</dbReference>
<accession>A0AAN4RK96</accession>
<dbReference type="CDD" id="cd11731">
    <property type="entry name" value="Lin1944_like_SDR_c"/>
    <property type="match status" value="1"/>
</dbReference>
<dbReference type="EMBL" id="BKBO01000016">
    <property type="protein sequence ID" value="GEQ49365.1"/>
    <property type="molecule type" value="Genomic_DNA"/>
</dbReference>
<name>A0AAN4RK96_9ENTE</name>
<dbReference type="SUPFAM" id="SSF51735">
    <property type="entry name" value="NAD(P)-binding Rossmann-fold domains"/>
    <property type="match status" value="1"/>
</dbReference>
<dbReference type="Proteomes" id="UP000886597">
    <property type="component" value="Unassembled WGS sequence"/>
</dbReference>
<organism evidence="4 5">
    <name type="scientific">Tetragenococcus koreensis</name>
    <dbReference type="NCBI Taxonomy" id="290335"/>
    <lineage>
        <taxon>Bacteria</taxon>
        <taxon>Bacillati</taxon>
        <taxon>Bacillota</taxon>
        <taxon>Bacilli</taxon>
        <taxon>Lactobacillales</taxon>
        <taxon>Enterococcaceae</taxon>
        <taxon>Tetragenococcus</taxon>
    </lineage>
</organism>
<reference evidence="4" key="1">
    <citation type="submission" date="2019-08" db="EMBL/GenBank/DDBJ databases">
        <authorList>
            <person name="Ishikawa M."/>
            <person name="Suzuki T."/>
            <person name="Matsutani M."/>
        </authorList>
    </citation>
    <scope>NUCLEOTIDE SEQUENCE</scope>
    <source>
        <strain evidence="4">7C1</strain>
        <strain evidence="3">8C4</strain>
    </source>
</reference>
<protein>
    <submittedName>
        <fullName evidence="4">Short chain dehydrogenase</fullName>
    </submittedName>
</protein>
<keyword evidence="6" id="KW-1185">Reference proteome</keyword>
<dbReference type="PANTHER" id="PTHR43477:SF1">
    <property type="entry name" value="DIHYDROANTICAPSIN 7-DEHYDROGENASE"/>
    <property type="match status" value="1"/>
</dbReference>
<dbReference type="AlphaFoldDB" id="A0AAN4RK96"/>
<evidence type="ECO:0000256" key="1">
    <source>
        <dbReference type="ARBA" id="ARBA00006484"/>
    </source>
</evidence>
<dbReference type="Pfam" id="PF13561">
    <property type="entry name" value="adh_short_C2"/>
    <property type="match status" value="1"/>
</dbReference>
<reference evidence="4" key="2">
    <citation type="journal article" date="2020" name="Int. Dairy J.">
        <title>Lactic acid bacterial diversity in Brie cheese focusing on salt concentration and pH of isolation medium and characterisation of halophilic and alkaliphilic lactic acid bacterial isolates.</title>
        <authorList>
            <person name="Unno R."/>
            <person name="Matsutani M."/>
            <person name="Suzuki T."/>
            <person name="Kodama K."/>
            <person name="Matsushita H."/>
            <person name="Yamasato K."/>
            <person name="Koizumi Y."/>
            <person name="Ishikawa M."/>
        </authorList>
    </citation>
    <scope>NUCLEOTIDE SEQUENCE</scope>
    <source>
        <strain evidence="4">7C1</strain>
        <strain evidence="3">8C4</strain>
    </source>
</reference>
<evidence type="ECO:0000313" key="3">
    <source>
        <dbReference type="EMBL" id="GEQ49365.1"/>
    </source>
</evidence>
<proteinExistence type="inferred from homology"/>
<evidence type="ECO:0000313" key="6">
    <source>
        <dbReference type="Proteomes" id="UP000886607"/>
    </source>
</evidence>
<dbReference type="Gene3D" id="3.40.50.720">
    <property type="entry name" value="NAD(P)-binding Rossmann-like Domain"/>
    <property type="match status" value="1"/>
</dbReference>
<dbReference type="RefSeq" id="WP_202583922.1">
    <property type="nucleotide sequence ID" value="NZ_BKBO01000016.1"/>
</dbReference>
<evidence type="ECO:0000313" key="4">
    <source>
        <dbReference type="EMBL" id="GEQ54361.1"/>
    </source>
</evidence>
<comment type="caution">
    <text evidence="4">The sequence shown here is derived from an EMBL/GenBank/DDBJ whole genome shotgun (WGS) entry which is preliminary data.</text>
</comment>
<dbReference type="PANTHER" id="PTHR43477">
    <property type="entry name" value="DIHYDROANTICAPSIN 7-DEHYDROGENASE"/>
    <property type="match status" value="1"/>
</dbReference>
<sequence>MRILLVGASGRIGQLVYQRLSARNHEIITASRHFGDIRVDLTSVKSIENLFKRAGAIDAIISTAGAADFATMAALTPEINQTAVLSKLLGQINLALIGQHYLYNNGSITLTTGITKEDPIPAGASVAMANGGVAAFVKSAAIDLTDGKRINCVSPNVLEEAMADYSETFIGFTPVAGKKVANAYLKSVEGKQTGQEFKVY</sequence>
<dbReference type="PRINTS" id="PR00081">
    <property type="entry name" value="GDHRDH"/>
</dbReference>
<keyword evidence="2" id="KW-0560">Oxidoreductase</keyword>
<comment type="similarity">
    <text evidence="1">Belongs to the short-chain dehydrogenases/reductases (SDR) family.</text>
</comment>
<evidence type="ECO:0000256" key="2">
    <source>
        <dbReference type="ARBA" id="ARBA00023002"/>
    </source>
</evidence>
<dbReference type="InterPro" id="IPR051122">
    <property type="entry name" value="SDR_DHRS6-like"/>
</dbReference>
<gene>
    <name evidence="3" type="ORF">TK11N_12170</name>
    <name evidence="4" type="ORF">TK2N_12050</name>
</gene>
<dbReference type="InterPro" id="IPR002347">
    <property type="entry name" value="SDR_fam"/>
</dbReference>